<organism evidence="1 2">
    <name type="scientific">Pedobacter caeni</name>
    <dbReference type="NCBI Taxonomy" id="288992"/>
    <lineage>
        <taxon>Bacteria</taxon>
        <taxon>Pseudomonadati</taxon>
        <taxon>Bacteroidota</taxon>
        <taxon>Sphingobacteriia</taxon>
        <taxon>Sphingobacteriales</taxon>
        <taxon>Sphingobacteriaceae</taxon>
        <taxon>Pedobacter</taxon>
    </lineage>
</organism>
<accession>A0A1M5BYV5</accession>
<keyword evidence="2" id="KW-1185">Reference proteome</keyword>
<dbReference type="STRING" id="288992.SAMN04488522_1021417"/>
<evidence type="ECO:0000313" key="2">
    <source>
        <dbReference type="Proteomes" id="UP000184287"/>
    </source>
</evidence>
<dbReference type="EMBL" id="FQUQ01000002">
    <property type="protein sequence ID" value="SHF47669.1"/>
    <property type="molecule type" value="Genomic_DNA"/>
</dbReference>
<dbReference type="OrthoDB" id="6053896at2"/>
<name>A0A1M5BYV5_9SPHI</name>
<gene>
    <name evidence="1" type="ORF">SAMN04488522_1021417</name>
</gene>
<dbReference type="RefSeq" id="WP_073231674.1">
    <property type="nucleotide sequence ID" value="NZ_FQUQ01000002.1"/>
</dbReference>
<proteinExistence type="predicted"/>
<evidence type="ECO:0008006" key="3">
    <source>
        <dbReference type="Google" id="ProtNLM"/>
    </source>
</evidence>
<sequence length="208" mass="23397">MKVSKFCIPLVLVVLITSCKPKKEKVEKIEVPLSFRIVGGISPYKESMGSAFLKMYNNSSINAARKNHLQSAEVLVDPDSLVAKNGVPLYDNVVFFPVLSKDSLLNIVQYSYDKRGGTDSTATVDFNHYFTFLVTHPPSNKLYSDIVSEQHVRKDTLCISLVSIPYPVTTGSDTVESLWMTGVFKLPKKKYRVLSVKYLEKVSFFDLK</sequence>
<protein>
    <recommendedName>
        <fullName evidence="3">Lipoprotein</fullName>
    </recommendedName>
</protein>
<evidence type="ECO:0000313" key="1">
    <source>
        <dbReference type="EMBL" id="SHF47669.1"/>
    </source>
</evidence>
<dbReference type="AlphaFoldDB" id="A0A1M5BYV5"/>
<dbReference type="PROSITE" id="PS51257">
    <property type="entry name" value="PROKAR_LIPOPROTEIN"/>
    <property type="match status" value="1"/>
</dbReference>
<dbReference type="Proteomes" id="UP000184287">
    <property type="component" value="Unassembled WGS sequence"/>
</dbReference>
<reference evidence="2" key="1">
    <citation type="submission" date="2016-11" db="EMBL/GenBank/DDBJ databases">
        <authorList>
            <person name="Varghese N."/>
            <person name="Submissions S."/>
        </authorList>
    </citation>
    <scope>NUCLEOTIDE SEQUENCE [LARGE SCALE GENOMIC DNA]</scope>
    <source>
        <strain evidence="2">DSM 16990</strain>
    </source>
</reference>